<dbReference type="PROSITE" id="PS51319">
    <property type="entry name" value="TFIIS_N"/>
    <property type="match status" value="1"/>
</dbReference>
<feature type="compositionally biased region" description="Polar residues" evidence="2">
    <location>
        <begin position="149"/>
        <end position="164"/>
    </location>
</feature>
<dbReference type="EMBL" id="HBFM01010954">
    <property type="protein sequence ID" value="CAD8770547.1"/>
    <property type="molecule type" value="Transcribed_RNA"/>
</dbReference>
<proteinExistence type="predicted"/>
<protein>
    <recommendedName>
        <fullName evidence="3">TFIIS N-terminal domain-containing protein</fullName>
    </recommendedName>
</protein>
<gene>
    <name evidence="4" type="ORF">PPAR00522_LOCUS6948</name>
</gene>
<evidence type="ECO:0000313" key="4">
    <source>
        <dbReference type="EMBL" id="CAD8770547.1"/>
    </source>
</evidence>
<dbReference type="InterPro" id="IPR035441">
    <property type="entry name" value="TFIIS/LEDGF_dom_sf"/>
</dbReference>
<comment type="subcellular location">
    <subcellularLocation>
        <location evidence="1">Nucleus</location>
    </subcellularLocation>
</comment>
<dbReference type="SUPFAM" id="SSF47676">
    <property type="entry name" value="Conserved domain common to transcription factors TFIIS, elongin A, CRSP70"/>
    <property type="match status" value="1"/>
</dbReference>
<dbReference type="Gene3D" id="1.20.930.10">
    <property type="entry name" value="Conserved domain common to transcription factors TFIIS, elongin A, CRSP70"/>
    <property type="match status" value="1"/>
</dbReference>
<sequence length="164" mass="18623">MDKFINKWKEGGDSRPKQQSLRQTKINQLKGVHHLETSYICARPADLHKIIDILINPGSTDDELIHSLKKISCYELSYSLLVETQLGRYVVKLMKHPSPRVSDLAKGVSNKLRDVCIRFSCSSNTDKSIVKDYIRKIKMKNKPVKDDNNSNVEPSNDASEPSVL</sequence>
<dbReference type="AlphaFoldDB" id="A0A7S0USA4"/>
<keyword evidence="1" id="KW-0539">Nucleus</keyword>
<dbReference type="GO" id="GO:0005634">
    <property type="term" value="C:nucleus"/>
    <property type="evidence" value="ECO:0007669"/>
    <property type="project" value="UniProtKB-SubCell"/>
</dbReference>
<feature type="region of interest" description="Disordered" evidence="2">
    <location>
        <begin position="141"/>
        <end position="164"/>
    </location>
</feature>
<name>A0A7S0USA4_9CHLO</name>
<organism evidence="4">
    <name type="scientific">Polytomella parva</name>
    <dbReference type="NCBI Taxonomy" id="51329"/>
    <lineage>
        <taxon>Eukaryota</taxon>
        <taxon>Viridiplantae</taxon>
        <taxon>Chlorophyta</taxon>
        <taxon>core chlorophytes</taxon>
        <taxon>Chlorophyceae</taxon>
        <taxon>CS clade</taxon>
        <taxon>Chlamydomonadales</taxon>
        <taxon>Chlamydomonadaceae</taxon>
        <taxon>Polytomella</taxon>
    </lineage>
</organism>
<dbReference type="InterPro" id="IPR017923">
    <property type="entry name" value="TFIIS_N"/>
</dbReference>
<reference evidence="4" key="1">
    <citation type="submission" date="2021-01" db="EMBL/GenBank/DDBJ databases">
        <authorList>
            <person name="Corre E."/>
            <person name="Pelletier E."/>
            <person name="Niang G."/>
            <person name="Scheremetjew M."/>
            <person name="Finn R."/>
            <person name="Kale V."/>
            <person name="Holt S."/>
            <person name="Cochrane G."/>
            <person name="Meng A."/>
            <person name="Brown T."/>
            <person name="Cohen L."/>
        </authorList>
    </citation>
    <scope>NUCLEOTIDE SEQUENCE</scope>
    <source>
        <strain evidence="4">SAG 63-3</strain>
    </source>
</reference>
<accession>A0A7S0USA4</accession>
<evidence type="ECO:0000256" key="1">
    <source>
        <dbReference type="PROSITE-ProRule" id="PRU00649"/>
    </source>
</evidence>
<evidence type="ECO:0000256" key="2">
    <source>
        <dbReference type="SAM" id="MobiDB-lite"/>
    </source>
</evidence>
<dbReference type="Pfam" id="PF08711">
    <property type="entry name" value="Med26"/>
    <property type="match status" value="1"/>
</dbReference>
<feature type="domain" description="TFIIS N-terminal" evidence="3">
    <location>
        <begin position="45"/>
        <end position="119"/>
    </location>
</feature>
<evidence type="ECO:0000259" key="3">
    <source>
        <dbReference type="PROSITE" id="PS51319"/>
    </source>
</evidence>